<dbReference type="InterPro" id="IPR023298">
    <property type="entry name" value="ATPase_P-typ_TM_dom_sf"/>
</dbReference>
<dbReference type="Pfam" id="PF13246">
    <property type="entry name" value="Cation_ATPase"/>
    <property type="match status" value="1"/>
</dbReference>
<dbReference type="PANTHER" id="PTHR13219:SF6">
    <property type="entry name" value="TRANSMEMBRANE PROTEIN 94"/>
    <property type="match status" value="1"/>
</dbReference>
<dbReference type="eggNOG" id="KOG4383">
    <property type="taxonomic scope" value="Eukaryota"/>
</dbReference>
<feature type="transmembrane region" description="Helical" evidence="2">
    <location>
        <begin position="349"/>
        <end position="376"/>
    </location>
</feature>
<feature type="region of interest" description="Disordered" evidence="1">
    <location>
        <begin position="554"/>
        <end position="593"/>
    </location>
</feature>
<dbReference type="InterPro" id="IPR006068">
    <property type="entry name" value="ATPase_P-typ_cation-transptr_C"/>
</dbReference>
<dbReference type="InParanoid" id="C3YWW8"/>
<feature type="transmembrane region" description="Helical" evidence="2">
    <location>
        <begin position="1546"/>
        <end position="1566"/>
    </location>
</feature>
<dbReference type="Gene3D" id="3.40.1110.10">
    <property type="entry name" value="Calcium-transporting ATPase, cytoplasmic domain N"/>
    <property type="match status" value="1"/>
</dbReference>
<feature type="transmembrane region" description="Helical" evidence="2">
    <location>
        <begin position="99"/>
        <end position="119"/>
    </location>
</feature>
<feature type="region of interest" description="Disordered" evidence="1">
    <location>
        <begin position="1044"/>
        <end position="1072"/>
    </location>
</feature>
<feature type="domain" description="Cation-transporting P-type ATPase C-terminal" evidence="3">
    <location>
        <begin position="1357"/>
        <end position="1568"/>
    </location>
</feature>
<dbReference type="GO" id="GO:0000166">
    <property type="term" value="F:nucleotide binding"/>
    <property type="evidence" value="ECO:0007669"/>
    <property type="project" value="InterPro"/>
</dbReference>
<evidence type="ECO:0000256" key="1">
    <source>
        <dbReference type="SAM" id="MobiDB-lite"/>
    </source>
</evidence>
<feature type="compositionally biased region" description="Basic and acidic residues" evidence="1">
    <location>
        <begin position="611"/>
        <end position="624"/>
    </location>
</feature>
<gene>
    <name evidence="4" type="ORF">BRAFLDRAFT_64297</name>
</gene>
<evidence type="ECO:0000313" key="4">
    <source>
        <dbReference type="EMBL" id="EEN55362.1"/>
    </source>
</evidence>
<sequence length="1595" mass="178609">MCVSGVRCGVTFRRLRQHGRWELPSPDVVTHAPARGLRPDVSRWEMTNGCHVGLTTSEGLDILHTDISRLLREVDGRYTGKNSWAPHWPFHHRNVRSSLPWTTVAIWVLQGTALFVAYGMVAQDMDRRDSLVVEAFVVLLVAMVSCYLTGWDGKVHQEEMINKVKVALKKLEGCIQSCNDLGWPEQQYPDLYMPSCPAITAIWTYRDGQQVNLPGALLVRGDIIALRPGQTTPVRCRQLQGDGSLELQPGDTYSPPVPDSQEPPSSPRGVTPLRTCRFLVTQTAFTDNIRMCLENCHRRPVSVQDRERHDVHRLVEWRLLPLILVLVLLVNLLRYFLLRDDVGHWAEMLLALPVYATLRLLPPLFPWLGLIMYMYIPTPGVCHPAVTPSPVPLAGVDNVYATLPLLPPLFPWLGLIMYMYIPTPGVCLPAVTPSPVPLAGVDNVHVYPHLQVYATLPLLPPLFPWLWLGLNTYGTARVLALMQAGKTQQSLPVQWRSVRVLMWEVLTGRTESLPRTANILHTLGSVTALCCVDKRGVLSCPNASPEKVFFLTSLEDDGTRTEDDGMGSEVSSETDSKSNNLPEHDVNGSREDVKIDFETEHVSFKSNTELLQRDKNVENKEMHISSKKANSNTPTRSQSQEMLQREPAVDSKAVLPESFSSEEFFECHAEVLDITADPHSSSGIQFDDTRWERHLNSLKPLGLNILLNICNPLAVERNASFMDHLNCVSKDMGGRAILRYRRYATGRSSSPIRAILRYRRCLCQLVHQIGFSDKVLELFKLRTQVAAYRGLGTGLGQDQLGRRSSFLRNKLPLPNMVSVVTKDYTTGMLQLLTHGTADIVLDSCTDFWDGIDLCPLTDKDRKKILDFYHRMSLSAYCSAFAYRPMEKDEVAPIPLDEQKPIRAQPVSRHLGDVFYELPVKEPDEPREVATPVSDTRPEDVSSPVQTDPGRTLGDSDLSLNSHGKGRTIRREQDWFSAQSRQVFIGMVSAQYQAKMDVVHMIEDLDTACIRFVHFSAEDELRSRIFSEKMGLEAGWNCHISLLSNPEDRSRHSSGPEGDRSRHSSGETDAPARRSRLHLLGSQAEERVPILEHSQVTFRDEVSEHLLPESPEHNVLDIQRDPGKHLDLPGQDTHFSGNQGSAEVTRQCSYESQNYRYGGEFGLQDNVLIRDDRHDDIISMETDVTSHHSDVFDMTNRAKLPRGIDNIRPHLENVDNVPLLVPLFTDATPQGNVLERLKADVSVSGEGYQHQNTGVFLQADVSVAVEPGYPQLCMRHGASAVSQCWEKGSSPCALSCVLNTLPCSVVFDKEHNYTSVLLQMIQEARHLVLCIKNCLLFLLGCQLSISLVQVLSAVVLLPPPLSGGHVLWLSCLVVPALSASLVAKEVDKTVMTLAPGKNQNHLPVESLLQFTLHYAGRFVPSLGVCLLCFAFVLHAVCSKVSPSQACHPVFGNRNLTLSWNDYEGDSSTGLVLAQEFCCFLLVLYFGVTSMSYVHRSHPMWRRLPFTNRVWLVCVLVILMLQVIYFAVAMAISSANHRVQFSLGDVPLSAWLLGLLWVVALVICNELVKLHETRLSVRYQKRAKLQFGTKLGMNSPF</sequence>
<reference evidence="4" key="1">
    <citation type="journal article" date="2008" name="Nature">
        <title>The amphioxus genome and the evolution of the chordate karyotype.</title>
        <authorList>
            <consortium name="US DOE Joint Genome Institute (JGI-PGF)"/>
            <person name="Putnam N.H."/>
            <person name="Butts T."/>
            <person name="Ferrier D.E.K."/>
            <person name="Furlong R.F."/>
            <person name="Hellsten U."/>
            <person name="Kawashima T."/>
            <person name="Robinson-Rechavi M."/>
            <person name="Shoguchi E."/>
            <person name="Terry A."/>
            <person name="Yu J.-K."/>
            <person name="Benito-Gutierrez E.L."/>
            <person name="Dubchak I."/>
            <person name="Garcia-Fernandez J."/>
            <person name="Gibson-Brown J.J."/>
            <person name="Grigoriev I.V."/>
            <person name="Horton A.C."/>
            <person name="de Jong P.J."/>
            <person name="Jurka J."/>
            <person name="Kapitonov V.V."/>
            <person name="Kohara Y."/>
            <person name="Kuroki Y."/>
            <person name="Lindquist E."/>
            <person name="Lucas S."/>
            <person name="Osoegawa K."/>
            <person name="Pennacchio L.A."/>
            <person name="Salamov A.A."/>
            <person name="Satou Y."/>
            <person name="Sauka-Spengler T."/>
            <person name="Schmutz J."/>
            <person name="Shin-I T."/>
            <person name="Toyoda A."/>
            <person name="Bronner-Fraser M."/>
            <person name="Fujiyama A."/>
            <person name="Holland L.Z."/>
            <person name="Holland P.W.H."/>
            <person name="Satoh N."/>
            <person name="Rokhsar D.S."/>
        </authorList>
    </citation>
    <scope>NUCLEOTIDE SEQUENCE [LARGE SCALE GENOMIC DNA]</scope>
    <source>
        <strain evidence="4">S238N-H82</strain>
        <tissue evidence="4">Testes</tissue>
    </source>
</reference>
<dbReference type="PANTHER" id="PTHR13219">
    <property type="entry name" value="TRANSMEMBRANE PROTEIN 94"/>
    <property type="match status" value="1"/>
</dbReference>
<feature type="transmembrane region" description="Helical" evidence="2">
    <location>
        <begin position="1362"/>
        <end position="1382"/>
    </location>
</feature>
<evidence type="ECO:0000256" key="2">
    <source>
        <dbReference type="SAM" id="Phobius"/>
    </source>
</evidence>
<feature type="compositionally biased region" description="Polar residues" evidence="1">
    <location>
        <begin position="627"/>
        <end position="642"/>
    </location>
</feature>
<feature type="transmembrane region" description="Helical" evidence="2">
    <location>
        <begin position="1466"/>
        <end position="1486"/>
    </location>
</feature>
<feature type="transmembrane region" description="Helical" evidence="2">
    <location>
        <begin position="1417"/>
        <end position="1435"/>
    </location>
</feature>
<dbReference type="EMBL" id="GG666561">
    <property type="protein sequence ID" value="EEN55362.1"/>
    <property type="molecule type" value="Genomic_DNA"/>
</dbReference>
<feature type="region of interest" description="Disordered" evidence="1">
    <location>
        <begin position="923"/>
        <end position="963"/>
    </location>
</feature>
<dbReference type="Gene3D" id="1.20.1110.10">
    <property type="entry name" value="Calcium-transporting ATPase, transmembrane domain"/>
    <property type="match status" value="1"/>
</dbReference>
<feature type="region of interest" description="Disordered" evidence="1">
    <location>
        <begin position="246"/>
        <end position="271"/>
    </location>
</feature>
<dbReference type="STRING" id="7739.C3YWW8"/>
<feature type="transmembrane region" description="Helical" evidence="2">
    <location>
        <begin position="131"/>
        <end position="150"/>
    </location>
</feature>
<feature type="compositionally biased region" description="Basic and acidic residues" evidence="1">
    <location>
        <begin position="582"/>
        <end position="593"/>
    </location>
</feature>
<dbReference type="SUPFAM" id="SSF81665">
    <property type="entry name" value="Calcium ATPase, transmembrane domain M"/>
    <property type="match status" value="1"/>
</dbReference>
<feature type="transmembrane region" description="Helical" evidence="2">
    <location>
        <begin position="319"/>
        <end position="337"/>
    </location>
</feature>
<keyword evidence="2" id="KW-1133">Transmembrane helix</keyword>
<dbReference type="InterPro" id="IPR023299">
    <property type="entry name" value="ATPase_P-typ_cyto_dom_N"/>
</dbReference>
<name>C3YWW8_BRAFL</name>
<protein>
    <recommendedName>
        <fullName evidence="3">Cation-transporting P-type ATPase C-terminal domain-containing protein</fullName>
    </recommendedName>
</protein>
<keyword evidence="2" id="KW-0472">Membrane</keyword>
<dbReference type="Pfam" id="PF00689">
    <property type="entry name" value="Cation_ATPase_C"/>
    <property type="match status" value="1"/>
</dbReference>
<feature type="transmembrane region" description="Helical" evidence="2">
    <location>
        <begin position="399"/>
        <end position="421"/>
    </location>
</feature>
<proteinExistence type="predicted"/>
<feature type="transmembrane region" description="Helical" evidence="2">
    <location>
        <begin position="1507"/>
        <end position="1526"/>
    </location>
</feature>
<feature type="compositionally biased region" description="Basic and acidic residues" evidence="1">
    <location>
        <begin position="1056"/>
        <end position="1071"/>
    </location>
</feature>
<feature type="compositionally biased region" description="Polar residues" evidence="1">
    <location>
        <begin position="569"/>
        <end position="581"/>
    </location>
</feature>
<dbReference type="InterPro" id="IPR039720">
    <property type="entry name" value="TMEM94"/>
</dbReference>
<evidence type="ECO:0000259" key="3">
    <source>
        <dbReference type="Pfam" id="PF00689"/>
    </source>
</evidence>
<accession>C3YWW8</accession>
<organism>
    <name type="scientific">Branchiostoma floridae</name>
    <name type="common">Florida lancelet</name>
    <name type="synonym">Amphioxus</name>
    <dbReference type="NCBI Taxonomy" id="7739"/>
    <lineage>
        <taxon>Eukaryota</taxon>
        <taxon>Metazoa</taxon>
        <taxon>Chordata</taxon>
        <taxon>Cephalochordata</taxon>
        <taxon>Leptocardii</taxon>
        <taxon>Amphioxiformes</taxon>
        <taxon>Branchiostomatidae</taxon>
        <taxon>Branchiostoma</taxon>
    </lineage>
</organism>
<feature type="region of interest" description="Disordered" evidence="1">
    <location>
        <begin position="608"/>
        <end position="651"/>
    </location>
</feature>
<keyword evidence="2" id="KW-0812">Transmembrane</keyword>
<dbReference type="SUPFAM" id="SSF81660">
    <property type="entry name" value="Metal cation-transporting ATPase, ATP-binding domain N"/>
    <property type="match status" value="1"/>
</dbReference>